<reference evidence="8 9" key="1">
    <citation type="journal article" date="2021" name="MBio">
        <title>Poor Competitiveness of Bradyrhizobium in Pigeon Pea Root Colonization in Indian Soils.</title>
        <authorList>
            <person name="Chalasani D."/>
            <person name="Basu A."/>
            <person name="Pullabhotla S.V.S.R.N."/>
            <person name="Jorrin B."/>
            <person name="Neal A.L."/>
            <person name="Poole P.S."/>
            <person name="Podile A.R."/>
            <person name="Tkacz A."/>
        </authorList>
    </citation>
    <scope>NUCLEOTIDE SEQUENCE [LARGE SCALE GENOMIC DNA]</scope>
    <source>
        <strain evidence="8 9">HU12</strain>
    </source>
</reference>
<keyword evidence="5 7" id="KW-0472">Membrane</keyword>
<dbReference type="EMBL" id="JAEUAX010000016">
    <property type="protein sequence ID" value="MBW9111760.1"/>
    <property type="molecule type" value="Genomic_DNA"/>
</dbReference>
<gene>
    <name evidence="8" type="ORF">JNB61_18470</name>
</gene>
<feature type="transmembrane region" description="Helical" evidence="7">
    <location>
        <begin position="80"/>
        <end position="110"/>
    </location>
</feature>
<keyword evidence="4 7" id="KW-1133">Transmembrane helix</keyword>
<feature type="transmembrane region" description="Helical" evidence="7">
    <location>
        <begin position="154"/>
        <end position="174"/>
    </location>
</feature>
<feature type="compositionally biased region" description="Low complexity" evidence="6">
    <location>
        <begin position="406"/>
        <end position="428"/>
    </location>
</feature>
<evidence type="ECO:0000313" key="8">
    <source>
        <dbReference type="EMBL" id="MBW9111760.1"/>
    </source>
</evidence>
<comment type="caution">
    <text evidence="8">The sequence shown here is derived from an EMBL/GenBank/DDBJ whole genome shotgun (WGS) entry which is preliminary data.</text>
</comment>
<dbReference type="Proteomes" id="UP000777440">
    <property type="component" value="Unassembled WGS sequence"/>
</dbReference>
<evidence type="ECO:0000256" key="7">
    <source>
        <dbReference type="SAM" id="Phobius"/>
    </source>
</evidence>
<dbReference type="Pfam" id="PF03631">
    <property type="entry name" value="Virul_fac_BrkB"/>
    <property type="match status" value="1"/>
</dbReference>
<comment type="subcellular location">
    <subcellularLocation>
        <location evidence="1">Cell membrane</location>
        <topology evidence="1">Multi-pass membrane protein</topology>
    </subcellularLocation>
</comment>
<accession>A0ABS7I328</accession>
<feature type="compositionally biased region" description="Basic and acidic residues" evidence="6">
    <location>
        <begin position="435"/>
        <end position="447"/>
    </location>
</feature>
<sequence>MRHPSVANLITVTHTPPPDARAAADAAQREEESLRERWEATEHSLRQRFDAPISRATRLTEATLAWFPVRVWRHFLIENGFLLAAGVSYVALFACFAAIYLVFAIVGIWLGGSPDAVNALIDLINVYIPGLIADSGGLATPEQVQAIASENSGVLGWTGVIALGTLIWTAIDWVTYSRRAVRELFAIPPDRRSYFLLKARDFVAALIFGAALILGAALSTVGAYAVDWIFSLIGFKSTSDLTDITVSIGSVLIGFVVTSTALVGLFRFLTGTKLPWRRIWPGAMLGGLGISVLQLGAGLLLSYTPSNPLLATFAIFIGMLLWFRLLGIVLLVAAAWIAVAAKDHDVVMLPPTEAERVAAEHAALLVAARVRLRTAQDARDQAPWYRAWIADRAVRDAEEELRQVEAATPATPGHGPAAVAAPKATVAARPRRPRAPKDTPRNGTDHL</sequence>
<evidence type="ECO:0000313" key="9">
    <source>
        <dbReference type="Proteomes" id="UP000777440"/>
    </source>
</evidence>
<dbReference type="PANTHER" id="PTHR30213:SF1">
    <property type="entry name" value="INNER MEMBRANE PROTEIN YHJD"/>
    <property type="match status" value="1"/>
</dbReference>
<evidence type="ECO:0000256" key="5">
    <source>
        <dbReference type="ARBA" id="ARBA00023136"/>
    </source>
</evidence>
<evidence type="ECO:0000256" key="3">
    <source>
        <dbReference type="ARBA" id="ARBA00022692"/>
    </source>
</evidence>
<dbReference type="PANTHER" id="PTHR30213">
    <property type="entry name" value="INNER MEMBRANE PROTEIN YHJD"/>
    <property type="match status" value="1"/>
</dbReference>
<feature type="region of interest" description="Disordered" evidence="6">
    <location>
        <begin position="404"/>
        <end position="447"/>
    </location>
</feature>
<dbReference type="InterPro" id="IPR017039">
    <property type="entry name" value="Virul_fac_BrkB"/>
</dbReference>
<protein>
    <submittedName>
        <fullName evidence="8">YihY/virulence factor BrkB family protein</fullName>
    </submittedName>
</protein>
<keyword evidence="3 7" id="KW-0812">Transmembrane</keyword>
<organism evidence="8 9">
    <name type="scientific">Microbacterium ureisolvens</name>
    <dbReference type="NCBI Taxonomy" id="2781186"/>
    <lineage>
        <taxon>Bacteria</taxon>
        <taxon>Bacillati</taxon>
        <taxon>Actinomycetota</taxon>
        <taxon>Actinomycetes</taxon>
        <taxon>Micrococcales</taxon>
        <taxon>Microbacteriaceae</taxon>
        <taxon>Microbacterium</taxon>
    </lineage>
</organism>
<evidence type="ECO:0000256" key="2">
    <source>
        <dbReference type="ARBA" id="ARBA00022475"/>
    </source>
</evidence>
<keyword evidence="9" id="KW-1185">Reference proteome</keyword>
<evidence type="ECO:0000256" key="1">
    <source>
        <dbReference type="ARBA" id="ARBA00004651"/>
    </source>
</evidence>
<evidence type="ECO:0000256" key="4">
    <source>
        <dbReference type="ARBA" id="ARBA00022989"/>
    </source>
</evidence>
<evidence type="ECO:0000256" key="6">
    <source>
        <dbReference type="SAM" id="MobiDB-lite"/>
    </source>
</evidence>
<feature type="transmembrane region" description="Helical" evidence="7">
    <location>
        <begin position="309"/>
        <end position="339"/>
    </location>
</feature>
<feature type="transmembrane region" description="Helical" evidence="7">
    <location>
        <begin position="202"/>
        <end position="226"/>
    </location>
</feature>
<proteinExistence type="predicted"/>
<keyword evidence="2" id="KW-1003">Cell membrane</keyword>
<feature type="transmembrane region" description="Helical" evidence="7">
    <location>
        <begin position="246"/>
        <end position="270"/>
    </location>
</feature>
<feature type="transmembrane region" description="Helical" evidence="7">
    <location>
        <begin position="282"/>
        <end position="303"/>
    </location>
</feature>
<name>A0ABS7I328_9MICO</name>